<dbReference type="EMBL" id="AGNL01032184">
    <property type="protein sequence ID" value="EJK56187.1"/>
    <property type="molecule type" value="Genomic_DNA"/>
</dbReference>
<feature type="compositionally biased region" description="Basic residues" evidence="1">
    <location>
        <begin position="95"/>
        <end position="107"/>
    </location>
</feature>
<proteinExistence type="predicted"/>
<gene>
    <name evidence="2" type="ORF">THAOC_23977</name>
</gene>
<comment type="caution">
    <text evidence="2">The sequence shown here is derived from an EMBL/GenBank/DDBJ whole genome shotgun (WGS) entry which is preliminary data.</text>
</comment>
<name>K0SBZ8_THAOC</name>
<evidence type="ECO:0000313" key="2">
    <source>
        <dbReference type="EMBL" id="EJK56187.1"/>
    </source>
</evidence>
<keyword evidence="3" id="KW-1185">Reference proteome</keyword>
<dbReference type="Proteomes" id="UP000266841">
    <property type="component" value="Unassembled WGS sequence"/>
</dbReference>
<evidence type="ECO:0000256" key="1">
    <source>
        <dbReference type="SAM" id="MobiDB-lite"/>
    </source>
</evidence>
<dbReference type="AlphaFoldDB" id="K0SBZ8"/>
<evidence type="ECO:0000313" key="3">
    <source>
        <dbReference type="Proteomes" id="UP000266841"/>
    </source>
</evidence>
<reference evidence="2 3" key="1">
    <citation type="journal article" date="2012" name="Genome Biol.">
        <title>Genome and low-iron response of an oceanic diatom adapted to chronic iron limitation.</title>
        <authorList>
            <person name="Lommer M."/>
            <person name="Specht M."/>
            <person name="Roy A.S."/>
            <person name="Kraemer L."/>
            <person name="Andreson R."/>
            <person name="Gutowska M.A."/>
            <person name="Wolf J."/>
            <person name="Bergner S.V."/>
            <person name="Schilhabel M.B."/>
            <person name="Klostermeier U.C."/>
            <person name="Beiko R.G."/>
            <person name="Rosenstiel P."/>
            <person name="Hippler M."/>
            <person name="Laroche J."/>
        </authorList>
    </citation>
    <scope>NUCLEOTIDE SEQUENCE [LARGE SCALE GENOMIC DNA]</scope>
    <source>
        <strain evidence="2 3">CCMP1005</strain>
    </source>
</reference>
<protein>
    <submittedName>
        <fullName evidence="2">Uncharacterized protein</fullName>
    </submittedName>
</protein>
<organism evidence="2 3">
    <name type="scientific">Thalassiosira oceanica</name>
    <name type="common">Marine diatom</name>
    <dbReference type="NCBI Taxonomy" id="159749"/>
    <lineage>
        <taxon>Eukaryota</taxon>
        <taxon>Sar</taxon>
        <taxon>Stramenopiles</taxon>
        <taxon>Ochrophyta</taxon>
        <taxon>Bacillariophyta</taxon>
        <taxon>Coscinodiscophyceae</taxon>
        <taxon>Thalassiosirophycidae</taxon>
        <taxon>Thalassiosirales</taxon>
        <taxon>Thalassiosiraceae</taxon>
        <taxon>Thalassiosira</taxon>
    </lineage>
</organism>
<sequence>MTSDQVLYNPAFVGVENDLLEQCHQWGVKYQPPSDFEDKDGTRNRRRRIRRAIRERTDPLSCNAERERRRLARESKRCSDPAGHEASLVADSARKRSRYQSKSPSKRRRDDIDGESTTSPGRGEPMDIDGS</sequence>
<feature type="region of interest" description="Disordered" evidence="1">
    <location>
        <begin position="66"/>
        <end position="131"/>
    </location>
</feature>
<feature type="compositionally biased region" description="Basic and acidic residues" evidence="1">
    <location>
        <begin position="66"/>
        <end position="83"/>
    </location>
</feature>
<accession>K0SBZ8</accession>